<feature type="region of interest" description="Disordered" evidence="3">
    <location>
        <begin position="203"/>
        <end position="242"/>
    </location>
</feature>
<reference evidence="4 5" key="1">
    <citation type="submission" date="2019-05" db="EMBL/GenBank/DDBJ databases">
        <title>Another draft genome of Portunus trituberculatus and its Hox gene families provides insights of decapod evolution.</title>
        <authorList>
            <person name="Jeong J.-H."/>
            <person name="Song I."/>
            <person name="Kim S."/>
            <person name="Choi T."/>
            <person name="Kim D."/>
            <person name="Ryu S."/>
            <person name="Kim W."/>
        </authorList>
    </citation>
    <scope>NUCLEOTIDE SEQUENCE [LARGE SCALE GENOMIC DNA]</scope>
    <source>
        <tissue evidence="4">Muscle</tissue>
    </source>
</reference>
<dbReference type="AlphaFoldDB" id="A0A5B7EPA1"/>
<dbReference type="PANTHER" id="PTHR16489">
    <property type="entry name" value="GH11727P"/>
    <property type="match status" value="1"/>
</dbReference>
<evidence type="ECO:0000313" key="4">
    <source>
        <dbReference type="EMBL" id="MPC34753.1"/>
    </source>
</evidence>
<evidence type="ECO:0000256" key="2">
    <source>
        <dbReference type="ARBA" id="ARBA00022737"/>
    </source>
</evidence>
<keyword evidence="5" id="KW-1185">Reference proteome</keyword>
<comment type="caution">
    <text evidence="4">The sequence shown here is derived from an EMBL/GenBank/DDBJ whole genome shotgun (WGS) entry which is preliminary data.</text>
</comment>
<name>A0A5B7EPA1_PORTR</name>
<feature type="compositionally biased region" description="Basic and acidic residues" evidence="3">
    <location>
        <begin position="434"/>
        <end position="443"/>
    </location>
</feature>
<feature type="compositionally biased region" description="Basic residues" evidence="3">
    <location>
        <begin position="422"/>
        <end position="433"/>
    </location>
</feature>
<evidence type="ECO:0000256" key="3">
    <source>
        <dbReference type="SAM" id="MobiDB-lite"/>
    </source>
</evidence>
<feature type="region of interest" description="Disordered" evidence="3">
    <location>
        <begin position="393"/>
        <end position="475"/>
    </location>
</feature>
<dbReference type="GO" id="GO:0019888">
    <property type="term" value="F:protein phosphatase regulator activity"/>
    <property type="evidence" value="ECO:0007669"/>
    <property type="project" value="TreeGrafter"/>
</dbReference>
<protein>
    <submittedName>
        <fullName evidence="4">Protein phosphatase 1 regulatory subunit 15A</fullName>
    </submittedName>
</protein>
<dbReference type="GO" id="GO:0005783">
    <property type="term" value="C:endoplasmic reticulum"/>
    <property type="evidence" value="ECO:0007669"/>
    <property type="project" value="TreeGrafter"/>
</dbReference>
<organism evidence="4 5">
    <name type="scientific">Portunus trituberculatus</name>
    <name type="common">Swimming crab</name>
    <name type="synonym">Neptunus trituberculatus</name>
    <dbReference type="NCBI Taxonomy" id="210409"/>
    <lineage>
        <taxon>Eukaryota</taxon>
        <taxon>Metazoa</taxon>
        <taxon>Ecdysozoa</taxon>
        <taxon>Arthropoda</taxon>
        <taxon>Crustacea</taxon>
        <taxon>Multicrustacea</taxon>
        <taxon>Malacostraca</taxon>
        <taxon>Eumalacostraca</taxon>
        <taxon>Eucarida</taxon>
        <taxon>Decapoda</taxon>
        <taxon>Pleocyemata</taxon>
        <taxon>Brachyura</taxon>
        <taxon>Eubrachyura</taxon>
        <taxon>Portunoidea</taxon>
        <taxon>Portunidae</taxon>
        <taxon>Portuninae</taxon>
        <taxon>Portunus</taxon>
    </lineage>
</organism>
<dbReference type="Proteomes" id="UP000324222">
    <property type="component" value="Unassembled WGS sequence"/>
</dbReference>
<gene>
    <name evidence="4" type="primary">Ppp1r15a</name>
    <name evidence="4" type="ORF">E2C01_028154</name>
</gene>
<feature type="compositionally biased region" description="Polar residues" evidence="3">
    <location>
        <begin position="278"/>
        <end position="289"/>
    </location>
</feature>
<dbReference type="InterPro" id="IPR051254">
    <property type="entry name" value="PPP1R15"/>
</dbReference>
<sequence length="748" mass="82102">MERLAVSVSEIERIMDGQMWNHVASMFTSRSPVYWVNQHMVQDYPPPPLPHHPPQPPPYQVMPCAVMDSGCGLWHAAPQGTTQHQLMMEPQEMLQTYPQVFPPMKQPQVFVSSCPPPYQFSKTSLNPNAQEWVPKEYRIPCQDTAKVKDTPIPAPVSRDQGFCEITEKEVEDIRTLASPSSTHTVKQCQGRVPQCPPIEVTQRWTGEPAEKGNSEKEGVDRSPQCQSAAVLSQPEEMSPRSSPAVIFESEVKSPAVSSCSESECSTVGQEKTSSGLVCVDGSTSRTQRLPSPETVKESVGRPQADSLTEHLTNQVPVMPNKASITSQDSCSAKNQDCASLGRSVCAEVLQGRATEDSSSLSYAGVVGRVSPPPPPPVDTTKFKYKGVEQPIPKIFQGDCSPTRQSEAPRVTNDRRTPELFKRPSKSQRKRSRRFLQELKELGQNRDICGSPSSVSDISVTSDDLSTPPMSPEKSLTLASSPLCRVPPLALSPQPESHVLSASPLPGTPTMSSPLAVPIPIPASTTGSPSSRTRTSSESSGASLDIEFVETDEVDRAVPDRATPTKRSPGAGGRNGFLACILGSGESDSETDEDSDWDECEVDSAPTLDDSWETFGFGLVVVECRMAPLGSQVQCQKPQEVPETQVGEHSSDPLLCEVNRKWKEEVQKDVQGKTNQRVTFGKETVHPMVVWGHAYRQARRGPWEQQARDRARFAQRVASLEAELSLVLDPGHRRRVYRRLYAPPSRCFL</sequence>
<dbReference type="GO" id="GO:0034976">
    <property type="term" value="P:response to endoplasmic reticulum stress"/>
    <property type="evidence" value="ECO:0007669"/>
    <property type="project" value="TreeGrafter"/>
</dbReference>
<dbReference type="OrthoDB" id="6345077at2759"/>
<comment type="similarity">
    <text evidence="1">Belongs to the PPP1R15 family.</text>
</comment>
<accession>A0A5B7EPA1</accession>
<dbReference type="GO" id="GO:0000164">
    <property type="term" value="C:protein phosphatase type 1 complex"/>
    <property type="evidence" value="ECO:0007669"/>
    <property type="project" value="TreeGrafter"/>
</dbReference>
<proteinExistence type="inferred from homology"/>
<feature type="region of interest" description="Disordered" evidence="3">
    <location>
        <begin position="520"/>
        <end position="542"/>
    </location>
</feature>
<feature type="compositionally biased region" description="Basic and acidic residues" evidence="3">
    <location>
        <begin position="208"/>
        <end position="220"/>
    </location>
</feature>
<dbReference type="PANTHER" id="PTHR16489:SF14">
    <property type="entry name" value="PROTEIN PHOSPHATASE 1 REGULATORY SUBUNIT 15A"/>
    <property type="match status" value="1"/>
</dbReference>
<feature type="compositionally biased region" description="Basic and acidic residues" evidence="3">
    <location>
        <begin position="411"/>
        <end position="421"/>
    </location>
</feature>
<feature type="compositionally biased region" description="Low complexity" evidence="3">
    <location>
        <begin position="450"/>
        <end position="466"/>
    </location>
</feature>
<feature type="compositionally biased region" description="Low complexity" evidence="3">
    <location>
        <begin position="521"/>
        <end position="542"/>
    </location>
</feature>
<dbReference type="EMBL" id="VSRR010003122">
    <property type="protein sequence ID" value="MPC34753.1"/>
    <property type="molecule type" value="Genomic_DNA"/>
</dbReference>
<evidence type="ECO:0000256" key="1">
    <source>
        <dbReference type="ARBA" id="ARBA00010161"/>
    </source>
</evidence>
<feature type="region of interest" description="Disordered" evidence="3">
    <location>
        <begin position="278"/>
        <end position="302"/>
    </location>
</feature>
<keyword evidence="2" id="KW-0677">Repeat</keyword>
<evidence type="ECO:0000313" key="5">
    <source>
        <dbReference type="Proteomes" id="UP000324222"/>
    </source>
</evidence>